<feature type="domain" description="Ribonucleases P/MRP subunit Pop8-like" evidence="2">
    <location>
        <begin position="48"/>
        <end position="132"/>
    </location>
</feature>
<evidence type="ECO:0000313" key="4">
    <source>
        <dbReference type="Proteomes" id="UP000809789"/>
    </source>
</evidence>
<dbReference type="GO" id="GO:0004526">
    <property type="term" value="F:ribonuclease P activity"/>
    <property type="evidence" value="ECO:0007669"/>
    <property type="project" value="TreeGrafter"/>
</dbReference>
<dbReference type="PANTHER" id="PTHR28173:SF1">
    <property type="entry name" value="RIBONUCLEASES P_MRP PROTEIN SUBUNIT POP8"/>
    <property type="match status" value="1"/>
</dbReference>
<dbReference type="GO" id="GO:0000171">
    <property type="term" value="F:ribonuclease MRP activity"/>
    <property type="evidence" value="ECO:0007669"/>
    <property type="project" value="TreeGrafter"/>
</dbReference>
<reference evidence="3" key="1">
    <citation type="submission" date="2021-07" db="EMBL/GenBank/DDBJ databases">
        <title>Elsinoe batatas strain:CRI-CJ2 Genome sequencing and assembly.</title>
        <authorList>
            <person name="Huang L."/>
        </authorList>
    </citation>
    <scope>NUCLEOTIDE SEQUENCE</scope>
    <source>
        <strain evidence="3">CRI-CJ2</strain>
    </source>
</reference>
<dbReference type="OrthoDB" id="5530243at2759"/>
<dbReference type="GO" id="GO:0005655">
    <property type="term" value="C:nucleolar ribonuclease P complex"/>
    <property type="evidence" value="ECO:0007669"/>
    <property type="project" value="InterPro"/>
</dbReference>
<evidence type="ECO:0000313" key="3">
    <source>
        <dbReference type="EMBL" id="KAG8626041.1"/>
    </source>
</evidence>
<name>A0A8K0PDT1_9PEZI</name>
<dbReference type="InterPro" id="IPR049128">
    <property type="entry name" value="Pop8-like_dom"/>
</dbReference>
<dbReference type="GO" id="GO:0000172">
    <property type="term" value="C:ribonuclease MRP complex"/>
    <property type="evidence" value="ECO:0007669"/>
    <property type="project" value="InterPro"/>
</dbReference>
<evidence type="ECO:0000259" key="2">
    <source>
        <dbReference type="Pfam" id="PF20976"/>
    </source>
</evidence>
<dbReference type="PANTHER" id="PTHR28173">
    <property type="entry name" value="RIBONUCLEASES P/MRP PROTEIN SUBUNIT POP8"/>
    <property type="match status" value="1"/>
</dbReference>
<evidence type="ECO:0000256" key="1">
    <source>
        <dbReference type="SAM" id="MobiDB-lite"/>
    </source>
</evidence>
<organism evidence="3 4">
    <name type="scientific">Elsinoe batatas</name>
    <dbReference type="NCBI Taxonomy" id="2601811"/>
    <lineage>
        <taxon>Eukaryota</taxon>
        <taxon>Fungi</taxon>
        <taxon>Dikarya</taxon>
        <taxon>Ascomycota</taxon>
        <taxon>Pezizomycotina</taxon>
        <taxon>Dothideomycetes</taxon>
        <taxon>Dothideomycetidae</taxon>
        <taxon>Myriangiales</taxon>
        <taxon>Elsinoaceae</taxon>
        <taxon>Elsinoe</taxon>
    </lineage>
</organism>
<dbReference type="GO" id="GO:0000294">
    <property type="term" value="P:nuclear-transcribed mRNA catabolic process, RNase MRP-dependent"/>
    <property type="evidence" value="ECO:0007669"/>
    <property type="project" value="TreeGrafter"/>
</dbReference>
<keyword evidence="4" id="KW-1185">Reference proteome</keyword>
<comment type="caution">
    <text evidence="3">The sequence shown here is derived from an EMBL/GenBank/DDBJ whole genome shotgun (WGS) entry which is preliminary data.</text>
</comment>
<feature type="region of interest" description="Disordered" evidence="1">
    <location>
        <begin position="1"/>
        <end position="39"/>
    </location>
</feature>
<accession>A0A8K0PDT1</accession>
<sequence>MSIEEPNSRGQESTDLGKGTTDDATSIKRKSKPDKNPVISQFTIRNPDWSYIHLKLITPVSLQAAVDGSNKSAKGSLDEVTAYLHLQSALQRYLGVHGTAIPLDILKVEGLEVWIRVPREDAGAIVAAAGGWVGNGGEGWRVVAWGCWGPTDGNDGKDLFE</sequence>
<dbReference type="InterPro" id="IPR020347">
    <property type="entry name" value="Pop8"/>
</dbReference>
<gene>
    <name evidence="3" type="ORF">KVT40_006442</name>
</gene>
<proteinExistence type="predicted"/>
<dbReference type="Proteomes" id="UP000809789">
    <property type="component" value="Unassembled WGS sequence"/>
</dbReference>
<dbReference type="GO" id="GO:0034965">
    <property type="term" value="P:intronic box C/D snoRNA processing"/>
    <property type="evidence" value="ECO:0007669"/>
    <property type="project" value="TreeGrafter"/>
</dbReference>
<dbReference type="GO" id="GO:0008033">
    <property type="term" value="P:tRNA processing"/>
    <property type="evidence" value="ECO:0007669"/>
    <property type="project" value="InterPro"/>
</dbReference>
<protein>
    <recommendedName>
        <fullName evidence="2">Ribonucleases P/MRP subunit Pop8-like domain-containing protein</fullName>
    </recommendedName>
</protein>
<dbReference type="EMBL" id="JAESVG020000007">
    <property type="protein sequence ID" value="KAG8626041.1"/>
    <property type="molecule type" value="Genomic_DNA"/>
</dbReference>
<dbReference type="Pfam" id="PF20976">
    <property type="entry name" value="Pop8"/>
    <property type="match status" value="1"/>
</dbReference>
<dbReference type="AlphaFoldDB" id="A0A8K0PDT1"/>